<reference evidence="3" key="1">
    <citation type="submission" date="2014-10" db="EMBL/GenBank/DDBJ databases">
        <authorList>
            <person name="King R."/>
        </authorList>
    </citation>
    <scope>NUCLEOTIDE SEQUENCE [LARGE SCALE GENOMIC DNA]</scope>
    <source>
        <strain evidence="3">A3/5</strain>
    </source>
</reference>
<feature type="chain" id="PRO_5014973243" description="Ecp2 effector protein domain-containing protein" evidence="1">
    <location>
        <begin position="21"/>
        <end position="168"/>
    </location>
</feature>
<evidence type="ECO:0000313" key="3">
    <source>
        <dbReference type="Proteomes" id="UP000245910"/>
    </source>
</evidence>
<evidence type="ECO:0008006" key="4">
    <source>
        <dbReference type="Google" id="ProtNLM"/>
    </source>
</evidence>
<dbReference type="Proteomes" id="UP000245910">
    <property type="component" value="Chromosome III"/>
</dbReference>
<dbReference type="EMBL" id="LN649231">
    <property type="protein sequence ID" value="CEI70550.1"/>
    <property type="molecule type" value="Genomic_DNA"/>
</dbReference>
<protein>
    <recommendedName>
        <fullName evidence="4">Ecp2 effector protein domain-containing protein</fullName>
    </recommendedName>
</protein>
<dbReference type="KEGG" id="fvn:FVRRES_10627"/>
<keyword evidence="3" id="KW-1185">Reference proteome</keyword>
<sequence>MKFSVLGTAFLAAFVPHAQADFDVFMIERKFSGGAPDKQWQVWDLNDRITCTGVFERKAFDTLADVSRSTGVRCKGACDSVGPTRDIEQLEMNLRKKDPAYHWTIYKNRNYGMYSLNGTKLGDCSITTSNNDYHCEHQIFLGLVKETVHGYNRFYCKSQFTAREILNL</sequence>
<dbReference type="RefSeq" id="XP_025594264.1">
    <property type="nucleotide sequence ID" value="XM_025725691.1"/>
</dbReference>
<accession>A0A2L2U3J2</accession>
<organism evidence="2 3">
    <name type="scientific">Fusarium venenatum</name>
    <dbReference type="NCBI Taxonomy" id="56646"/>
    <lineage>
        <taxon>Eukaryota</taxon>
        <taxon>Fungi</taxon>
        <taxon>Dikarya</taxon>
        <taxon>Ascomycota</taxon>
        <taxon>Pezizomycotina</taxon>
        <taxon>Sordariomycetes</taxon>
        <taxon>Hypocreomycetidae</taxon>
        <taxon>Hypocreales</taxon>
        <taxon>Nectriaceae</taxon>
        <taxon>Fusarium</taxon>
    </lineage>
</organism>
<keyword evidence="1" id="KW-0732">Signal</keyword>
<evidence type="ECO:0000256" key="1">
    <source>
        <dbReference type="SAM" id="SignalP"/>
    </source>
</evidence>
<name>A0A2L2U3J2_9HYPO</name>
<feature type="signal peptide" evidence="1">
    <location>
        <begin position="1"/>
        <end position="20"/>
    </location>
</feature>
<dbReference type="GeneID" id="37262265"/>
<dbReference type="AlphaFoldDB" id="A0A2L2U3J2"/>
<evidence type="ECO:0000313" key="2">
    <source>
        <dbReference type="EMBL" id="CEI70550.1"/>
    </source>
</evidence>
<dbReference type="OrthoDB" id="3770142at2759"/>
<proteinExistence type="predicted"/>